<keyword evidence="3" id="KW-1185">Reference proteome</keyword>
<sequence length="115" mass="13676">MRREEKKQVSRVSQSAGIEDKARDERKYREEQEDGLDEEDEEDKDKEMRLCGAESRRKMLLLVVRHTRINKPEATSRLPPDEVVGLYTRSRAHKLERRRKISRWPSDTLLPSLMN</sequence>
<proteinExistence type="predicted"/>
<gene>
    <name evidence="2" type="ORF">KQX54_006699</name>
</gene>
<evidence type="ECO:0000256" key="1">
    <source>
        <dbReference type="SAM" id="MobiDB-lite"/>
    </source>
</evidence>
<feature type="region of interest" description="Disordered" evidence="1">
    <location>
        <begin position="1"/>
        <end position="48"/>
    </location>
</feature>
<protein>
    <submittedName>
        <fullName evidence="2">Uncharacterized protein</fullName>
    </submittedName>
</protein>
<dbReference type="EMBL" id="JAHXZJ010000001">
    <property type="protein sequence ID" value="KAH0567106.1"/>
    <property type="molecule type" value="Genomic_DNA"/>
</dbReference>
<evidence type="ECO:0000313" key="2">
    <source>
        <dbReference type="EMBL" id="KAH0567106.1"/>
    </source>
</evidence>
<name>A0AAV7J3B1_COTGL</name>
<evidence type="ECO:0000313" key="3">
    <source>
        <dbReference type="Proteomes" id="UP000826195"/>
    </source>
</evidence>
<organism evidence="2 3">
    <name type="scientific">Cotesia glomerata</name>
    <name type="common">Lepidopteran parasitic wasp</name>
    <name type="synonym">Apanteles glomeratus</name>
    <dbReference type="NCBI Taxonomy" id="32391"/>
    <lineage>
        <taxon>Eukaryota</taxon>
        <taxon>Metazoa</taxon>
        <taxon>Ecdysozoa</taxon>
        <taxon>Arthropoda</taxon>
        <taxon>Hexapoda</taxon>
        <taxon>Insecta</taxon>
        <taxon>Pterygota</taxon>
        <taxon>Neoptera</taxon>
        <taxon>Endopterygota</taxon>
        <taxon>Hymenoptera</taxon>
        <taxon>Apocrita</taxon>
        <taxon>Ichneumonoidea</taxon>
        <taxon>Braconidae</taxon>
        <taxon>Microgastrinae</taxon>
        <taxon>Cotesia</taxon>
    </lineage>
</organism>
<dbReference type="Proteomes" id="UP000826195">
    <property type="component" value="Unassembled WGS sequence"/>
</dbReference>
<reference evidence="2 3" key="1">
    <citation type="journal article" date="2021" name="J. Hered.">
        <title>A chromosome-level genome assembly of the parasitoid wasp, Cotesia glomerata (Hymenoptera: Braconidae).</title>
        <authorList>
            <person name="Pinto B.J."/>
            <person name="Weis J.J."/>
            <person name="Gamble T."/>
            <person name="Ode P.J."/>
            <person name="Paul R."/>
            <person name="Zaspel J.M."/>
        </authorList>
    </citation>
    <scope>NUCLEOTIDE SEQUENCE [LARGE SCALE GENOMIC DNA]</scope>
    <source>
        <strain evidence="2">CgM1</strain>
    </source>
</reference>
<dbReference type="AlphaFoldDB" id="A0AAV7J3B1"/>
<feature type="compositionally biased region" description="Basic and acidic residues" evidence="1">
    <location>
        <begin position="18"/>
        <end position="30"/>
    </location>
</feature>
<comment type="caution">
    <text evidence="2">The sequence shown here is derived from an EMBL/GenBank/DDBJ whole genome shotgun (WGS) entry which is preliminary data.</text>
</comment>
<feature type="compositionally biased region" description="Acidic residues" evidence="1">
    <location>
        <begin position="31"/>
        <end position="44"/>
    </location>
</feature>
<accession>A0AAV7J3B1</accession>